<reference evidence="1 2" key="1">
    <citation type="submission" date="2018-05" db="EMBL/GenBank/DDBJ databases">
        <title>Genomic Encyclopedia of Type Strains, Phase IV (KMG-IV): sequencing the most valuable type-strain genomes for metagenomic binning, comparative biology and taxonomic classification.</title>
        <authorList>
            <person name="Goeker M."/>
        </authorList>
    </citation>
    <scope>NUCLEOTIDE SEQUENCE [LARGE SCALE GENOMIC DNA]</scope>
    <source>
        <strain evidence="1 2">DSM 24995</strain>
    </source>
</reference>
<sequence length="731" mass="86696">MKKKKLLELRALNATSDMMQTADADTPQRTVQKYWYGEHVYTSYQYGLYMRCQVMKDFLKVAFFLPEHMRMGGKKPAYELYIDKKQKEFLTYDRLRGKWLTAKLDRIPWPGYVSYSKKEWISPQGHNLIKKYLGGEHGGYQGLLEYQMKVRADELKQRHRRETDPWDLDLEQTPELPKDWERWVDKVGITENYIFYQYSRKGAKTGYCTFCEKEVAVRKPRHNKTGYCPRCRHKITFKSIGKAGTVVTERERMYLMQRCEDGFILREFYGYRRYPKGDYQNPECSSWEVRRAIYDCHAYPLNAYYWGLYKQSETRWISTSFCNPGWYGDGRGRVYGKTLPTLAAKELHRTGLVEAIRDNRKIDPEKYLSVLDRVPQLEQLAKAHLPALVTECLGNYYNFREAFKNPKSGSLLKLLGIDSQQMKRLRENRGGRQFLTWLQYEKVTGKYLPDKAVAWFCSEDILPDKLRFITDRMSVVQIYNYIRRQMQENHMKSSEVLATWSDYLSMACRLKMNTGDAIIYRVRKLRQRHDELVELCGQKELAIRAGEVLEKYPHVEDIYQEINKVYGYADEEYAVIVPSQIEEIMDEGEKLHHCVGSSERYWERIERNESYVLFLRKVSDPDTPYYTLEIEPDGTVRQKRTMYDRQKEDIKDAEKFLREWQKVISKRITEKERGLAEKSRILRKEEFTQLRENRIIIHTGDLRGQLLADVLMKDLMENKEEPAETALADAA</sequence>
<dbReference type="GeneID" id="86061097"/>
<evidence type="ECO:0000313" key="2">
    <source>
        <dbReference type="Proteomes" id="UP000248057"/>
    </source>
</evidence>
<organism evidence="1 2">
    <name type="scientific">Hungatella effluvii</name>
    <dbReference type="NCBI Taxonomy" id="1096246"/>
    <lineage>
        <taxon>Bacteria</taxon>
        <taxon>Bacillati</taxon>
        <taxon>Bacillota</taxon>
        <taxon>Clostridia</taxon>
        <taxon>Lachnospirales</taxon>
        <taxon>Lachnospiraceae</taxon>
        <taxon>Hungatella</taxon>
    </lineage>
</organism>
<dbReference type="InterPro" id="IPR025586">
    <property type="entry name" value="PcfJ"/>
</dbReference>
<gene>
    <name evidence="1" type="ORF">DFR60_10470</name>
</gene>
<dbReference type="AlphaFoldDB" id="A0A2V3Y6N4"/>
<dbReference type="RefSeq" id="WP_110322591.1">
    <property type="nucleotide sequence ID" value="NZ_QJKD01000004.1"/>
</dbReference>
<dbReference type="EMBL" id="QJKD01000004">
    <property type="protein sequence ID" value="PXX54245.1"/>
    <property type="molecule type" value="Genomic_DNA"/>
</dbReference>
<name>A0A2V3Y6N4_9FIRM</name>
<dbReference type="Proteomes" id="UP000248057">
    <property type="component" value="Unassembled WGS sequence"/>
</dbReference>
<protein>
    <submittedName>
        <fullName evidence="1">PcfJ-like protein</fullName>
    </submittedName>
</protein>
<proteinExistence type="predicted"/>
<dbReference type="Pfam" id="PF14284">
    <property type="entry name" value="PcfJ"/>
    <property type="match status" value="1"/>
</dbReference>
<keyword evidence="2" id="KW-1185">Reference proteome</keyword>
<evidence type="ECO:0000313" key="1">
    <source>
        <dbReference type="EMBL" id="PXX54245.1"/>
    </source>
</evidence>
<comment type="caution">
    <text evidence="1">The sequence shown here is derived from an EMBL/GenBank/DDBJ whole genome shotgun (WGS) entry which is preliminary data.</text>
</comment>
<accession>A0A2V3Y6N4</accession>